<sequence>MRVKKQKINRRTIRFYKTCCGFREPFKVLCDGTFLHYLVAHKMSPPAEYLSRLLSGSCRPFTTRCVIAELKRLGAPFSQALSLAKGLDAAKCNHEPLKPAGDCLENLVGEGNPEHFFVATQDVELRIKLRQLSAVGIILAQNNFLVLEPPSEKQRAVACSDEAQRTRANDKEFRIIEGRERKKEALLVMQRSEGDAAAGTDENGKSRGTGGLHTFNPGLYANARRKKNIVVADRPQFKKKRAKGPNPLSCKKKSKKAKKTQVKLQ</sequence>
<evidence type="ECO:0000256" key="1">
    <source>
        <dbReference type="ARBA" id="ARBA00004604"/>
    </source>
</evidence>
<dbReference type="CDD" id="cd08553">
    <property type="entry name" value="PIN_Fcf1-like"/>
    <property type="match status" value="1"/>
</dbReference>
<dbReference type="OrthoDB" id="25675at2759"/>
<dbReference type="Pfam" id="PF04900">
    <property type="entry name" value="Fcf1"/>
    <property type="match status" value="1"/>
</dbReference>
<evidence type="ECO:0000313" key="9">
    <source>
        <dbReference type="EMBL" id="KAH7436655.1"/>
    </source>
</evidence>
<dbReference type="SUPFAM" id="SSF88723">
    <property type="entry name" value="PIN domain-like"/>
    <property type="match status" value="1"/>
</dbReference>
<dbReference type="GO" id="GO:0032040">
    <property type="term" value="C:small-subunit processome"/>
    <property type="evidence" value="ECO:0007669"/>
    <property type="project" value="InterPro"/>
</dbReference>
<gene>
    <name evidence="9" type="ORF">KP509_05G029800</name>
</gene>
<evidence type="ECO:0000256" key="6">
    <source>
        <dbReference type="ARBA" id="ARBA00038503"/>
    </source>
</evidence>
<protein>
    <recommendedName>
        <fullName evidence="8">UTP23 sensor motif region domain-containing protein</fullName>
    </recommendedName>
</protein>
<evidence type="ECO:0000256" key="3">
    <source>
        <dbReference type="ARBA" id="ARBA00022552"/>
    </source>
</evidence>
<feature type="compositionally biased region" description="Basic residues" evidence="7">
    <location>
        <begin position="250"/>
        <end position="265"/>
    </location>
</feature>
<dbReference type="InterPro" id="IPR057776">
    <property type="entry name" value="UTP23_sensor"/>
</dbReference>
<dbReference type="EMBL" id="CM035410">
    <property type="protein sequence ID" value="KAH7436655.1"/>
    <property type="molecule type" value="Genomic_DNA"/>
</dbReference>
<evidence type="ECO:0000256" key="4">
    <source>
        <dbReference type="ARBA" id="ARBA00023242"/>
    </source>
</evidence>
<reference evidence="9" key="1">
    <citation type="submission" date="2021-08" db="EMBL/GenBank/DDBJ databases">
        <title>WGS assembly of Ceratopteris richardii.</title>
        <authorList>
            <person name="Marchant D.B."/>
            <person name="Chen G."/>
            <person name="Jenkins J."/>
            <person name="Shu S."/>
            <person name="Leebens-Mack J."/>
            <person name="Grimwood J."/>
            <person name="Schmutz J."/>
            <person name="Soltis P."/>
            <person name="Soltis D."/>
            <person name="Chen Z.-H."/>
        </authorList>
    </citation>
    <scope>NUCLEOTIDE SEQUENCE</scope>
    <source>
        <strain evidence="9">Whitten #5841</strain>
        <tissue evidence="9">Leaf</tissue>
    </source>
</reference>
<dbReference type="PANTHER" id="PTHR12416">
    <property type="entry name" value="RRNA-PROCESSING PROTEIN UTP23 HOMOLOG"/>
    <property type="match status" value="1"/>
</dbReference>
<evidence type="ECO:0000313" key="10">
    <source>
        <dbReference type="Proteomes" id="UP000825935"/>
    </source>
</evidence>
<name>A0A8T2USS7_CERRI</name>
<evidence type="ECO:0000256" key="2">
    <source>
        <dbReference type="ARBA" id="ARBA00022517"/>
    </source>
</evidence>
<dbReference type="OMA" id="HTSGLQM"/>
<comment type="similarity">
    <text evidence="6">Belongs to the UTP23/FCF1 family. UTP23 subfamily.</text>
</comment>
<proteinExistence type="inferred from homology"/>
<keyword evidence="4" id="KW-0539">Nucleus</keyword>
<dbReference type="FunFam" id="3.40.50.1010:FF:000006">
    <property type="entry name" value="rRNA-processing protein UTP23 homolog"/>
    <property type="match status" value="1"/>
</dbReference>
<dbReference type="Pfam" id="PF24779">
    <property type="entry name" value="UTP23_sensor"/>
    <property type="match status" value="1"/>
</dbReference>
<dbReference type="InterPro" id="IPR006984">
    <property type="entry name" value="Fcf1/UTP23"/>
</dbReference>
<dbReference type="AlphaFoldDB" id="A0A8T2USS7"/>
<dbReference type="Proteomes" id="UP000825935">
    <property type="component" value="Chromosome 5"/>
</dbReference>
<feature type="region of interest" description="Disordered" evidence="7">
    <location>
        <begin position="192"/>
        <end position="265"/>
    </location>
</feature>
<comment type="function">
    <text evidence="5">Involved in rRNA-processing and ribosome biogenesis.</text>
</comment>
<comment type="subcellular location">
    <subcellularLocation>
        <location evidence="1">Nucleus</location>
        <location evidence="1">Nucleolus</location>
    </subcellularLocation>
</comment>
<comment type="caution">
    <text evidence="9">The sequence shown here is derived from an EMBL/GenBank/DDBJ whole genome shotgun (WGS) entry which is preliminary data.</text>
</comment>
<organism evidence="9 10">
    <name type="scientific">Ceratopteris richardii</name>
    <name type="common">Triangle waterfern</name>
    <dbReference type="NCBI Taxonomy" id="49495"/>
    <lineage>
        <taxon>Eukaryota</taxon>
        <taxon>Viridiplantae</taxon>
        <taxon>Streptophyta</taxon>
        <taxon>Embryophyta</taxon>
        <taxon>Tracheophyta</taxon>
        <taxon>Polypodiopsida</taxon>
        <taxon>Polypodiidae</taxon>
        <taxon>Polypodiales</taxon>
        <taxon>Pteridineae</taxon>
        <taxon>Pteridaceae</taxon>
        <taxon>Parkerioideae</taxon>
        <taxon>Ceratopteris</taxon>
    </lineage>
</organism>
<keyword evidence="10" id="KW-1185">Reference proteome</keyword>
<dbReference type="InterPro" id="IPR029060">
    <property type="entry name" value="PIN-like_dom_sf"/>
</dbReference>
<keyword evidence="3" id="KW-0698">rRNA processing</keyword>
<evidence type="ECO:0000259" key="8">
    <source>
        <dbReference type="Pfam" id="PF24779"/>
    </source>
</evidence>
<dbReference type="GO" id="GO:0006364">
    <property type="term" value="P:rRNA processing"/>
    <property type="evidence" value="ECO:0007669"/>
    <property type="project" value="UniProtKB-KW"/>
</dbReference>
<dbReference type="Gene3D" id="3.40.50.1010">
    <property type="entry name" value="5'-nuclease"/>
    <property type="match status" value="1"/>
</dbReference>
<accession>A0A8T2USS7</accession>
<evidence type="ECO:0000256" key="7">
    <source>
        <dbReference type="SAM" id="MobiDB-lite"/>
    </source>
</evidence>
<keyword evidence="2" id="KW-0690">Ribosome biogenesis</keyword>
<evidence type="ECO:0000256" key="5">
    <source>
        <dbReference type="ARBA" id="ARBA00037300"/>
    </source>
</evidence>
<feature type="domain" description="UTP23 sensor motif region" evidence="8">
    <location>
        <begin position="237"/>
        <end position="255"/>
    </location>
</feature>